<keyword evidence="2" id="KW-1185">Reference proteome</keyword>
<evidence type="ECO:0008006" key="3">
    <source>
        <dbReference type="Google" id="ProtNLM"/>
    </source>
</evidence>
<dbReference type="SUPFAM" id="SSF89550">
    <property type="entry name" value="PHP domain-like"/>
    <property type="match status" value="1"/>
</dbReference>
<dbReference type="InterPro" id="IPR016195">
    <property type="entry name" value="Pol/histidinol_Pase-like"/>
</dbReference>
<dbReference type="Gene3D" id="1.10.150.20">
    <property type="entry name" value="5' to 3' exonuclease, C-terminal subdomain"/>
    <property type="match status" value="1"/>
</dbReference>
<protein>
    <recommendedName>
        <fullName evidence="3">TIGR00375 family protein</fullName>
    </recommendedName>
</protein>
<dbReference type="STRING" id="1314751.GCA_001591425_01657"/>
<organism evidence="1 2">
    <name type="scientific">Sutcliffiella cohnii</name>
    <dbReference type="NCBI Taxonomy" id="33932"/>
    <lineage>
        <taxon>Bacteria</taxon>
        <taxon>Bacillati</taxon>
        <taxon>Bacillota</taxon>
        <taxon>Bacilli</taxon>
        <taxon>Bacillales</taxon>
        <taxon>Bacillaceae</taxon>
        <taxon>Sutcliffiella</taxon>
    </lineage>
</organism>
<dbReference type="PANTHER" id="PTHR40084">
    <property type="entry name" value="PHOSPHOHYDROLASE, PHP FAMILY"/>
    <property type="match status" value="1"/>
</dbReference>
<dbReference type="AlphaFoldDB" id="A0A223KS59"/>
<evidence type="ECO:0000313" key="1">
    <source>
        <dbReference type="EMBL" id="AST92331.1"/>
    </source>
</evidence>
<dbReference type="CDD" id="cd19067">
    <property type="entry name" value="PfuEndoQ-like"/>
    <property type="match status" value="1"/>
</dbReference>
<proteinExistence type="predicted"/>
<accession>A0A223KS59</accession>
<gene>
    <name evidence="1" type="ORF">BC6307_14055</name>
</gene>
<dbReference type="Gene3D" id="3.20.20.140">
    <property type="entry name" value="Metal-dependent hydrolases"/>
    <property type="match status" value="1"/>
</dbReference>
<evidence type="ECO:0000313" key="2">
    <source>
        <dbReference type="Proteomes" id="UP000215224"/>
    </source>
</evidence>
<dbReference type="InterPro" id="IPR010994">
    <property type="entry name" value="RuvA_2-like"/>
</dbReference>
<dbReference type="EMBL" id="CP018866">
    <property type="protein sequence ID" value="AST92331.1"/>
    <property type="molecule type" value="Genomic_DNA"/>
</dbReference>
<dbReference type="Proteomes" id="UP000215224">
    <property type="component" value="Chromosome"/>
</dbReference>
<sequence>MFVNEYFLDLHIHLGSTASGKPVKITASKSLTLENIIVEARDNKGLDMIGIIDCHVPEVMMQLEQWKNEGNLVEENGGGVSFKGLTLLLGSEIEIYDENCKGPIHVLCFLPTIDKMRLFSEWFAKRVTNITLSSQRIYESGRVLQEKVHELDGLFIPAHIFTPFKSLYGKGVVKSITEVFDAYLVDGVELGLSSNTLMASSVAELAPYPFLTNSDAHSLNKIAREYQLVTMKEPTFAEFRKVLKGEDGRRVMKNFGLNPYLGKYYNTACEKCFTLRVNEERYCTNCGHSKFTKGVSERIKELGHVTIDTAFRPPYIHQIPLEFIPGVGPKTLYKLRAAFQTEMNILHNVTEKELVEIVGEKIGTLIMKARSGELSFKAGGAGKFGSVTPE</sequence>
<dbReference type="PANTHER" id="PTHR40084:SF1">
    <property type="entry name" value="PHOSPHOTRANSFERASE"/>
    <property type="match status" value="1"/>
</dbReference>
<name>A0A223KS59_9BACI</name>
<reference evidence="1 2" key="1">
    <citation type="submission" date="2016-12" db="EMBL/GenBank/DDBJ databases">
        <title>The whole genome sequencing and assembly of Bacillus cohnii DSM 6307T strain.</title>
        <authorList>
            <person name="Lee Y.-J."/>
            <person name="Yi H."/>
            <person name="Bahn Y.-S."/>
            <person name="Kim J.F."/>
            <person name="Lee D.-W."/>
        </authorList>
    </citation>
    <scope>NUCLEOTIDE SEQUENCE [LARGE SCALE GENOMIC DNA]</scope>
    <source>
        <strain evidence="1 2">DSM 6307</strain>
    </source>
</reference>
<dbReference type="KEGG" id="bcoh:BC6307_14055"/>
<dbReference type="SUPFAM" id="SSF47781">
    <property type="entry name" value="RuvA domain 2-like"/>
    <property type="match status" value="1"/>
</dbReference>